<reference evidence="3" key="2">
    <citation type="journal article" date="2022" name="Front. Microbiol.">
        <title>Comparative Genomic Analysis Revealed Distinct Molecular Components and Organization of CO2-Concentrating Mechanism in Thermophilic Cyanobacteria.</title>
        <authorList>
            <person name="Tang J."/>
            <person name="Zhou H."/>
            <person name="Yao D."/>
            <person name="Riaz S."/>
            <person name="You D."/>
            <person name="Klepacz-Smolka A."/>
            <person name="Daroch M."/>
        </authorList>
    </citation>
    <scope>NUCLEOTIDE SEQUENCE [LARGE SCALE GENOMIC DNA]</scope>
    <source>
        <strain evidence="3">PCC 6715</strain>
    </source>
</reference>
<dbReference type="AlphaFoldDB" id="A0A2D2Q1X8"/>
<dbReference type="Proteomes" id="UP000231057">
    <property type="component" value="Chromosome"/>
</dbReference>
<evidence type="ECO:0000313" key="3">
    <source>
        <dbReference type="Proteomes" id="UP000231057"/>
    </source>
</evidence>
<dbReference type="Pfam" id="PF09988">
    <property type="entry name" value="DUF2227"/>
    <property type="match status" value="1"/>
</dbReference>
<keyword evidence="1" id="KW-0812">Transmembrane</keyword>
<keyword evidence="1" id="KW-1133">Transmembrane helix</keyword>
<protein>
    <recommendedName>
        <fullName evidence="4">Metal-binding protein</fullName>
    </recommendedName>
</protein>
<keyword evidence="3" id="KW-1185">Reference proteome</keyword>
<dbReference type="PANTHER" id="PTHR39085:SF1">
    <property type="entry name" value="SLL0924 PROTEIN"/>
    <property type="match status" value="1"/>
</dbReference>
<evidence type="ECO:0000313" key="2">
    <source>
        <dbReference type="EMBL" id="ATS18439.1"/>
    </source>
</evidence>
<sequence length="167" mass="18589">MPSGRTHDRLTWIAMPVIGFGVSALAKDWRWGAIASSSFGVGGFLLSPDLDTASLPYYRWGILRGIWHPYQRLFRHRSVWTHGPILGTLIRLVYLGLWFGLGITLLALGIYVTGHLANCLTLVKPLLAGIAGQDWRLFGAIALGLELSALLHIGSDTVVSQWRRWQR</sequence>
<accession>A0A2D2Q1X8</accession>
<gene>
    <name evidence="2" type="ORF">BRW62_06370</name>
</gene>
<name>A0A2D2Q1X8_PARLV</name>
<dbReference type="InterPro" id="IPR019250">
    <property type="entry name" value="DUF2227_metal-bd"/>
</dbReference>
<proteinExistence type="predicted"/>
<feature type="transmembrane region" description="Helical" evidence="1">
    <location>
        <begin position="137"/>
        <end position="159"/>
    </location>
</feature>
<dbReference type="KEGG" id="slw:BRW62_06370"/>
<dbReference type="EMBL" id="CP018092">
    <property type="protein sequence ID" value="ATS18439.1"/>
    <property type="molecule type" value="Genomic_DNA"/>
</dbReference>
<reference evidence="2 3" key="1">
    <citation type="submission" date="2016-11" db="EMBL/GenBank/DDBJ databases">
        <title>Complete genome sequence of thermophilic cyanobacteria strain Synechococcus sp. PCC6715.</title>
        <authorList>
            <person name="Tang J."/>
            <person name="Daroch M."/>
            <person name="Liang Y."/>
            <person name="Jiang D."/>
            <person name="Shah M."/>
        </authorList>
    </citation>
    <scope>NUCLEOTIDE SEQUENCE [LARGE SCALE GENOMIC DNA]</scope>
    <source>
        <strain evidence="2 3">PCC 6715</strain>
    </source>
</reference>
<dbReference type="PANTHER" id="PTHR39085">
    <property type="entry name" value="SLL0924 PROTEIN"/>
    <property type="match status" value="1"/>
</dbReference>
<feature type="transmembrane region" description="Helical" evidence="1">
    <location>
        <begin position="92"/>
        <end position="117"/>
    </location>
</feature>
<dbReference type="OrthoDB" id="69351at2"/>
<organism evidence="2 3">
    <name type="scientific">Parathermosynechococcus lividus PCC 6715</name>
    <dbReference type="NCBI Taxonomy" id="1917166"/>
    <lineage>
        <taxon>Bacteria</taxon>
        <taxon>Bacillati</taxon>
        <taxon>Cyanobacteriota</taxon>
        <taxon>Cyanophyceae</taxon>
        <taxon>Acaryochloridales</taxon>
        <taxon>Thermosynechococcaceae</taxon>
        <taxon>Parathermosynechococcus</taxon>
    </lineage>
</organism>
<evidence type="ECO:0000256" key="1">
    <source>
        <dbReference type="SAM" id="Phobius"/>
    </source>
</evidence>
<keyword evidence="1" id="KW-0472">Membrane</keyword>
<evidence type="ECO:0008006" key="4">
    <source>
        <dbReference type="Google" id="ProtNLM"/>
    </source>
</evidence>